<dbReference type="InterPro" id="IPR036388">
    <property type="entry name" value="WH-like_DNA-bd_sf"/>
</dbReference>
<dbReference type="Pfam" id="PF08477">
    <property type="entry name" value="Roc"/>
    <property type="match status" value="1"/>
</dbReference>
<reference evidence="4" key="1">
    <citation type="submission" date="2018-11" db="EMBL/GenBank/DDBJ databases">
        <authorList>
            <person name="Alioto T."/>
            <person name="Alioto T."/>
        </authorList>
    </citation>
    <scope>NUCLEOTIDE SEQUENCE</scope>
</reference>
<dbReference type="PROSITE" id="PS51424">
    <property type="entry name" value="ROC"/>
    <property type="match status" value="1"/>
</dbReference>
<dbReference type="EMBL" id="UYJE01006663">
    <property type="protein sequence ID" value="VDI47889.1"/>
    <property type="molecule type" value="Genomic_DNA"/>
</dbReference>
<dbReference type="Gene3D" id="3.40.50.300">
    <property type="entry name" value="P-loop containing nucleotide triphosphate hydrolases"/>
    <property type="match status" value="1"/>
</dbReference>
<dbReference type="SUPFAM" id="SSF52540">
    <property type="entry name" value="P-loop containing nucleoside triphosphate hydrolases"/>
    <property type="match status" value="1"/>
</dbReference>
<dbReference type="InterPro" id="IPR020859">
    <property type="entry name" value="ROC"/>
</dbReference>
<protein>
    <recommendedName>
        <fullName evidence="3">Roc domain-containing protein</fullName>
    </recommendedName>
</protein>
<keyword evidence="2" id="KW-0547">Nucleotide-binding</keyword>
<accession>A0A8B6FF43</accession>
<proteinExistence type="predicted"/>
<keyword evidence="1" id="KW-0677">Repeat</keyword>
<keyword evidence="5" id="KW-1185">Reference proteome</keyword>
<dbReference type="AlphaFoldDB" id="A0A8B6FF43"/>
<feature type="domain" description="Roc" evidence="3">
    <location>
        <begin position="95"/>
        <end position="411"/>
    </location>
</feature>
<evidence type="ECO:0000256" key="1">
    <source>
        <dbReference type="ARBA" id="ARBA00022737"/>
    </source>
</evidence>
<dbReference type="Proteomes" id="UP000596742">
    <property type="component" value="Unassembled WGS sequence"/>
</dbReference>
<dbReference type="PANTHER" id="PTHR47679:SF2">
    <property type="entry name" value="C-TERMINAL OF ROC (COR) DOMAIN-CONTAINING PROTEIN"/>
    <property type="match status" value="1"/>
</dbReference>
<evidence type="ECO:0000313" key="4">
    <source>
        <dbReference type="EMBL" id="VDI47889.1"/>
    </source>
</evidence>
<gene>
    <name evidence="4" type="ORF">MGAL_10B064091</name>
</gene>
<evidence type="ECO:0000256" key="2">
    <source>
        <dbReference type="ARBA" id="ARBA00022741"/>
    </source>
</evidence>
<organism evidence="4 5">
    <name type="scientific">Mytilus galloprovincialis</name>
    <name type="common">Mediterranean mussel</name>
    <dbReference type="NCBI Taxonomy" id="29158"/>
    <lineage>
        <taxon>Eukaryota</taxon>
        <taxon>Metazoa</taxon>
        <taxon>Spiralia</taxon>
        <taxon>Lophotrochozoa</taxon>
        <taxon>Mollusca</taxon>
        <taxon>Bivalvia</taxon>
        <taxon>Autobranchia</taxon>
        <taxon>Pteriomorphia</taxon>
        <taxon>Mytilida</taxon>
        <taxon>Mytiloidea</taxon>
        <taxon>Mytilidae</taxon>
        <taxon>Mytilinae</taxon>
        <taxon>Mytilus</taxon>
    </lineage>
</organism>
<name>A0A8B6FF43_MYTGA</name>
<dbReference type="Gene3D" id="1.10.10.10">
    <property type="entry name" value="Winged helix-like DNA-binding domain superfamily/Winged helix DNA-binding domain"/>
    <property type="match status" value="1"/>
</dbReference>
<sequence>MIPIINKNSEKDVSRLFLGLKCDLKDTRAVPLHEVQATSTSKLETVKAALKPRKTQLPQSSEEEAYYFLPLTANEELRLLGLESNEGLQEIMKLGTYRCYQNRIFLVGQFAVGKTTLAKILIGEELPEKRIPTDGIWIHVGKAGMYLKEKKWICLPKGSTNLDIVAGMLVSLEPQENKHTDVEEQFCSSNIPVKTKEKLEINKDMHEIQLESQRIIPHSEGDVKNDPQVKSTVLQSTIPPQKKLMDLVLDAIKDGKYKQKIVLFDLWDFGGQKEFYMTHQLFITNRGIFVLMFDARHSLCLKKDCTIAGQQEQSAAVYLVHWVNSILTYCKKGIKGFPRFFVVATHKDAISKEIIDLYRDQLMDSLDDLFKSHAGLPHLEYRPLHFINATDINDPEIELLRQRLIQRATDHPRWGEEMPTAWVPLELLIIQEVELGNNIITKQELRDLNSKNEFMVLSEIQLDTFLKVQHSLGKLLFFDDVNIRDFIIINPVFLVEVLRSIITDRQFWPNDKDLVKIFQSLQDTGTIERKDIYVLWNQESFIHQKVQRIYDKYFDSP</sequence>
<evidence type="ECO:0000313" key="5">
    <source>
        <dbReference type="Proteomes" id="UP000596742"/>
    </source>
</evidence>
<evidence type="ECO:0000259" key="3">
    <source>
        <dbReference type="PROSITE" id="PS51424"/>
    </source>
</evidence>
<comment type="caution">
    <text evidence="4">The sequence shown here is derived from an EMBL/GenBank/DDBJ whole genome shotgun (WGS) entry which is preliminary data.</text>
</comment>
<dbReference type="PANTHER" id="PTHR47679">
    <property type="entry name" value="PROTEIN TORNADO 1"/>
    <property type="match status" value="1"/>
</dbReference>
<dbReference type="OrthoDB" id="6094217at2759"/>
<dbReference type="GO" id="GO:0000166">
    <property type="term" value="F:nucleotide binding"/>
    <property type="evidence" value="ECO:0007669"/>
    <property type="project" value="UniProtKB-KW"/>
</dbReference>
<dbReference type="InterPro" id="IPR027417">
    <property type="entry name" value="P-loop_NTPase"/>
</dbReference>